<proteinExistence type="predicted"/>
<feature type="region of interest" description="Disordered" evidence="1">
    <location>
        <begin position="107"/>
        <end position="132"/>
    </location>
</feature>
<feature type="transmembrane region" description="Helical" evidence="2">
    <location>
        <begin position="167"/>
        <end position="192"/>
    </location>
</feature>
<comment type="caution">
    <text evidence="3">The sequence shown here is derived from an EMBL/GenBank/DDBJ whole genome shotgun (WGS) entry which is preliminary data.</text>
</comment>
<dbReference type="Pfam" id="PF13196">
    <property type="entry name" value="DUF4012"/>
    <property type="match status" value="1"/>
</dbReference>
<evidence type="ECO:0000313" key="3">
    <source>
        <dbReference type="EMBL" id="OZG61874.1"/>
    </source>
</evidence>
<dbReference type="EMBL" id="MWWW01000001">
    <property type="protein sequence ID" value="OZG61874.1"/>
    <property type="molecule type" value="Genomic_DNA"/>
</dbReference>
<dbReference type="InterPro" id="IPR025101">
    <property type="entry name" value="DUF4012"/>
</dbReference>
<feature type="region of interest" description="Disordered" evidence="1">
    <location>
        <begin position="776"/>
        <end position="807"/>
    </location>
</feature>
<evidence type="ECO:0000256" key="1">
    <source>
        <dbReference type="SAM" id="MobiDB-lite"/>
    </source>
</evidence>
<feature type="region of interest" description="Disordered" evidence="1">
    <location>
        <begin position="829"/>
        <end position="886"/>
    </location>
</feature>
<feature type="compositionally biased region" description="Low complexity" evidence="1">
    <location>
        <begin position="829"/>
        <end position="872"/>
    </location>
</feature>
<feature type="region of interest" description="Disordered" evidence="1">
    <location>
        <begin position="51"/>
        <end position="70"/>
    </location>
</feature>
<name>A0A261FRR6_9BIFI</name>
<organism evidence="3 4">
    <name type="scientific">Bifidobacterium myosotis</name>
    <dbReference type="NCBI Taxonomy" id="1630166"/>
    <lineage>
        <taxon>Bacteria</taxon>
        <taxon>Bacillati</taxon>
        <taxon>Actinomycetota</taxon>
        <taxon>Actinomycetes</taxon>
        <taxon>Bifidobacteriales</taxon>
        <taxon>Bifidobacteriaceae</taxon>
        <taxon>Bifidobacterium</taxon>
    </lineage>
</organism>
<dbReference type="AlphaFoldDB" id="A0A261FRR6"/>
<dbReference type="Proteomes" id="UP000216871">
    <property type="component" value="Unassembled WGS sequence"/>
</dbReference>
<accession>A0A261FRR6</accession>
<evidence type="ECO:0000256" key="2">
    <source>
        <dbReference type="SAM" id="Phobius"/>
    </source>
</evidence>
<protein>
    <recommendedName>
        <fullName evidence="5">DUF4012 domain-containing protein</fullName>
    </recommendedName>
</protein>
<gene>
    <name evidence="3" type="ORF">BMYO_0024</name>
</gene>
<evidence type="ECO:0000313" key="4">
    <source>
        <dbReference type="Proteomes" id="UP000216871"/>
    </source>
</evidence>
<keyword evidence="2" id="KW-0472">Membrane</keyword>
<evidence type="ECO:0008006" key="5">
    <source>
        <dbReference type="Google" id="ProtNLM"/>
    </source>
</evidence>
<keyword evidence="2" id="KW-0812">Transmembrane</keyword>
<sequence length="912" mass="94387">MPGDSVSGAGDANGANSVDGAGNGMGDVTGGRGAGAGGMGGFGDGTGDGSVAGVGRHTAHGASDTSYAGDAGDAVRGDGSGATGATAAASGAHGAHDAYDVHDAHEVHGSKAHDDTRIGKDGVNKNHINKDVVNKDVVSSGSGGHLKFGTPQHVGRKGRSLLARTPIWARVLVVFLMTLFAAVSCVVTLYAASAARMVSNAQKVLTSAQGLANTALGCGSDQSLSEMALDLVDATNNLNEELNGPQWDFVRDHTRYGNDITAAREMLASVDVLVNGPFTDLLNLAGRLQGFSMKNGTVDVSALMDMPNIVADTHKDLKAQIARLDAIDTPTIGRVASILSTEKTALKTVDSMLTEYDDLVNLLPQLLGQNEERTYLVLVQNPAELRSAGGMVGTIAAVTAHNGKVTIGDFASTINWDIPDEPLDDTVYQERDVFGHTFDEYPATTTINPEFQRVAQYNKYLWLHQKGHENKNVAGVIGLDPVFLESLLDATGEVTLSDGKVLNGDTTVPFMLHDLYIEHPKFEDQNTYVSEAAHEIMTHVLGNANGSTLSALLKSVRETSAGGHLKLWMANQAEQYSLISTGLIDDKAGGELSTDETKPQAGIYLSELQQGKQDWYLKTTTTVTKTCGDTFAADNAAATGSLDNRIVQPVIGTQVSTIPADQLGEEYTVTFTMKNTMTKEEAKTFPEFITGGTDSEIPGGQLYRVVLTAPVGGEITVVQADAVKWGANYGTLYDRQYLSFDQDWIAPGEERTIAFTVRVKNTATQPLDVVTTPVVNKDGIETGSDGKVTDECPAGGTGSAAAQANGGAVAGTDGTGAGVGAGADGVAGDSANGTANGQTGTQTDGQAADGGTTTNGQAGQLGGQSANGQNGSTTGGTAGTTVKDPTAGLNALDKLKSQLSCPVDIKSLAGAA</sequence>
<reference evidence="3 4" key="1">
    <citation type="journal article" date="2017" name="BMC Genomics">
        <title>Comparative genomic and phylogenomic analyses of the Bifidobacteriaceae family.</title>
        <authorList>
            <person name="Lugli G.A."/>
            <person name="Milani C."/>
            <person name="Turroni F."/>
            <person name="Duranti S."/>
            <person name="Mancabelli L."/>
            <person name="Mangifesta M."/>
            <person name="Ferrario C."/>
            <person name="Modesto M."/>
            <person name="Mattarelli P."/>
            <person name="Jiri K."/>
            <person name="van Sinderen D."/>
            <person name="Ventura M."/>
        </authorList>
    </citation>
    <scope>NUCLEOTIDE SEQUENCE [LARGE SCALE GENOMIC DNA]</scope>
    <source>
        <strain evidence="3 4">DSM 100196</strain>
    </source>
</reference>
<feature type="region of interest" description="Disordered" evidence="1">
    <location>
        <begin position="1"/>
        <end position="29"/>
    </location>
</feature>
<keyword evidence="2" id="KW-1133">Transmembrane helix</keyword>
<keyword evidence="4" id="KW-1185">Reference proteome</keyword>